<evidence type="ECO:0000313" key="3">
    <source>
        <dbReference type="EMBL" id="CAG7708767.1"/>
    </source>
</evidence>
<comment type="caution">
    <text evidence="3">The sequence shown here is derived from an EMBL/GenBank/DDBJ whole genome shotgun (WGS) entry which is preliminary data.</text>
</comment>
<gene>
    <name evidence="3" type="ORF">AFUS01_LOCUS4789</name>
</gene>
<evidence type="ECO:0000256" key="2">
    <source>
        <dbReference type="SAM" id="MobiDB-lite"/>
    </source>
</evidence>
<dbReference type="GO" id="GO:0070530">
    <property type="term" value="F:K63-linked polyubiquitin modification-dependent protein binding"/>
    <property type="evidence" value="ECO:0007669"/>
    <property type="project" value="TreeGrafter"/>
</dbReference>
<protein>
    <submittedName>
        <fullName evidence="3">Uncharacterized protein</fullName>
    </submittedName>
</protein>
<dbReference type="PANTHER" id="PTHR31553">
    <property type="entry name" value="NF-KAPPA-B ESSENTIAL MODULATOR"/>
    <property type="match status" value="1"/>
</dbReference>
<dbReference type="GO" id="GO:0005634">
    <property type="term" value="C:nucleus"/>
    <property type="evidence" value="ECO:0007669"/>
    <property type="project" value="TreeGrafter"/>
</dbReference>
<evidence type="ECO:0000256" key="1">
    <source>
        <dbReference type="SAM" id="Coils"/>
    </source>
</evidence>
<keyword evidence="4" id="KW-1185">Reference proteome</keyword>
<dbReference type="GO" id="GO:0043122">
    <property type="term" value="P:regulation of canonical NF-kappaB signal transduction"/>
    <property type="evidence" value="ECO:0007669"/>
    <property type="project" value="TreeGrafter"/>
</dbReference>
<dbReference type="PANTHER" id="PTHR31553:SF1">
    <property type="entry name" value="NF-KAPPA-B ESSENTIAL MODULATOR"/>
    <property type="match status" value="1"/>
</dbReference>
<evidence type="ECO:0000313" key="4">
    <source>
        <dbReference type="Proteomes" id="UP000708208"/>
    </source>
</evidence>
<proteinExistence type="predicted"/>
<keyword evidence="1" id="KW-0175">Coiled coil</keyword>
<dbReference type="GO" id="GO:0005737">
    <property type="term" value="C:cytoplasm"/>
    <property type="evidence" value="ECO:0007669"/>
    <property type="project" value="TreeGrafter"/>
</dbReference>
<feature type="region of interest" description="Disordered" evidence="2">
    <location>
        <begin position="574"/>
        <end position="599"/>
    </location>
</feature>
<name>A0A8J2NUW6_9HEXA</name>
<accession>A0A8J2NUW6</accession>
<organism evidence="3 4">
    <name type="scientific">Allacma fusca</name>
    <dbReference type="NCBI Taxonomy" id="39272"/>
    <lineage>
        <taxon>Eukaryota</taxon>
        <taxon>Metazoa</taxon>
        <taxon>Ecdysozoa</taxon>
        <taxon>Arthropoda</taxon>
        <taxon>Hexapoda</taxon>
        <taxon>Collembola</taxon>
        <taxon>Symphypleona</taxon>
        <taxon>Sminthuridae</taxon>
        <taxon>Allacma</taxon>
    </lineage>
</organism>
<dbReference type="Proteomes" id="UP000708208">
    <property type="component" value="Unassembled WGS sequence"/>
</dbReference>
<dbReference type="EMBL" id="CAJVCH010030163">
    <property type="protein sequence ID" value="CAG7708767.1"/>
    <property type="molecule type" value="Genomic_DNA"/>
</dbReference>
<dbReference type="AlphaFoldDB" id="A0A8J2NUW6"/>
<dbReference type="InterPro" id="IPR051301">
    <property type="entry name" value="Optineurin/NFkB_EssMod"/>
</dbReference>
<sequence length="712" mass="80855">MEEQDPNEESFIVVDREVYNDGNSPPRGAPTITGETIPVNIVEELAAASDSTECHISDMMVTPGGSNLSVLPSGIDLENCSVEIERLKEENILLQDEVKKQQGKMKEVMEQCRQIGADAHRLREEDNVKYEQSRVKIQNLEKENSDLNAQVLELEKQLKDLQEKLSALETTTKDEEFVAVVEDNKEEQLAASKRRLEELQELLSLEKTQTDELKNRLREIQLNSSEAGQTNEKASIVELNKKIVENDDEIQTLRAQLESSLLQLDSLKSQIETKTTEKEVLTAEKEGVVKGNLELQNRLSEVQNQLHEMTLVKKKCEDDVNAFKAEILRLQSSSNTNTCMEELQHQILEKDDQIQTLQVSFESSQIALEESKKWCDILNRENSDLKKTREGLLKEIEDLHSERVARRSSEEDSQREIDELRTEKRSLAQRLNDRDVSFQELSVQRQKIEEVCAKYRQKNQILNEELEKTRNTPSLNDEETSILRLRCTELDLENSKLKTQIAALSTENESINHWKAQCDEYAADYQRAIRERETLENQLAQMNAQLEEMHAKEANQQKELTDLHQTHLRLAQEHVNGEPADSFSSTGSTEGSEGRKNDDIIGQVLNQFKRGVSSLFWDSEVEDNPPSSSANPPSPTSQPARENVPTAPPAATSTIESQHDFTELPPCPVCGRVFYSYDNLVKHCGTCGDNGSVMSTNSYGSHMDPFVFVPQQ</sequence>
<reference evidence="3" key="1">
    <citation type="submission" date="2021-06" db="EMBL/GenBank/DDBJ databases">
        <authorList>
            <person name="Hodson N. C."/>
            <person name="Mongue J. A."/>
            <person name="Jaron S. K."/>
        </authorList>
    </citation>
    <scope>NUCLEOTIDE SEQUENCE</scope>
</reference>
<feature type="region of interest" description="Disordered" evidence="2">
    <location>
        <begin position="618"/>
        <end position="661"/>
    </location>
</feature>
<feature type="coiled-coil region" evidence="1">
    <location>
        <begin position="77"/>
        <end position="559"/>
    </location>
</feature>
<feature type="region of interest" description="Disordered" evidence="2">
    <location>
        <begin position="1"/>
        <end position="33"/>
    </location>
</feature>